<feature type="domain" description="Group II intron maturase-specific" evidence="1">
    <location>
        <begin position="2"/>
        <end position="47"/>
    </location>
</feature>
<dbReference type="EMBL" id="CP019323">
    <property type="protein sequence ID" value="APX73219.1"/>
    <property type="molecule type" value="Genomic_DNA"/>
</dbReference>
<gene>
    <name evidence="2" type="ORF">BTM29_11975</name>
</gene>
<accession>A0A1P8Q5S8</accession>
<dbReference type="OrthoDB" id="9793236at2"/>
<dbReference type="AlphaFoldDB" id="A0A1P8Q5S8"/>
<keyword evidence="3" id="KW-1185">Reference proteome</keyword>
<protein>
    <recommendedName>
        <fullName evidence="1">Group II intron maturase-specific domain-containing protein</fullName>
    </recommendedName>
</protein>
<dbReference type="Pfam" id="PF08388">
    <property type="entry name" value="GIIM"/>
    <property type="match status" value="1"/>
</dbReference>
<name>A0A1P8Q5S8_9LACO</name>
<evidence type="ECO:0000313" key="2">
    <source>
        <dbReference type="EMBL" id="APX73219.1"/>
    </source>
</evidence>
<reference evidence="3" key="1">
    <citation type="submission" date="2016-12" db="EMBL/GenBank/DDBJ databases">
        <authorList>
            <person name="Jung M.Y."/>
            <person name="Lee S.H."/>
        </authorList>
    </citation>
    <scope>NUCLEOTIDE SEQUENCE [LARGE SCALE GENOMIC DNA]</scope>
    <source>
        <strain evidence="3">WiKim39</strain>
    </source>
</reference>
<dbReference type="Proteomes" id="UP000187499">
    <property type="component" value="Chromosome"/>
</dbReference>
<dbReference type="KEGG" id="lalw:BTM29_11975"/>
<dbReference type="InterPro" id="IPR013597">
    <property type="entry name" value="Mat_intron_G2"/>
</dbReference>
<evidence type="ECO:0000259" key="1">
    <source>
        <dbReference type="Pfam" id="PF08388"/>
    </source>
</evidence>
<organism evidence="2 3">
    <name type="scientific">Companilactobacillus allii</name>
    <dbReference type="NCBI Taxonomy" id="1847728"/>
    <lineage>
        <taxon>Bacteria</taxon>
        <taxon>Bacillati</taxon>
        <taxon>Bacillota</taxon>
        <taxon>Bacilli</taxon>
        <taxon>Lactobacillales</taxon>
        <taxon>Lactobacillaceae</taxon>
        <taxon>Companilactobacillus</taxon>
    </lineage>
</organism>
<dbReference type="STRING" id="1847728.BTM29_11975"/>
<proteinExistence type="predicted"/>
<sequence length="102" mass="12318">MIGWLNYYGIEKLKTFIKLLDEWLRSRIRQYIWKPWKKNKTKIKGLTKLGMTINQVRQFANTHKGYWRTAHSRTLSYTLTNKKLESLELINMSKKFQSIHNA</sequence>
<evidence type="ECO:0000313" key="3">
    <source>
        <dbReference type="Proteomes" id="UP000187499"/>
    </source>
</evidence>